<evidence type="ECO:0000313" key="2">
    <source>
        <dbReference type="EnsemblMetazoa" id="CJA33576.1"/>
    </source>
</evidence>
<dbReference type="EnsemblMetazoa" id="CJA33576.1">
    <property type="protein sequence ID" value="CJA33576.1"/>
    <property type="gene ID" value="WBGene00209423"/>
</dbReference>
<keyword evidence="3" id="KW-1185">Reference proteome</keyword>
<dbReference type="Pfam" id="PF00635">
    <property type="entry name" value="Motile_Sperm"/>
    <property type="match status" value="1"/>
</dbReference>
<dbReference type="SUPFAM" id="SSF49354">
    <property type="entry name" value="PapD-like"/>
    <property type="match status" value="1"/>
</dbReference>
<evidence type="ECO:0000259" key="1">
    <source>
        <dbReference type="PROSITE" id="PS50202"/>
    </source>
</evidence>
<accession>A0A8R1EH41</accession>
<dbReference type="InterPro" id="IPR000535">
    <property type="entry name" value="MSP_dom"/>
</dbReference>
<dbReference type="AlphaFoldDB" id="A0A8R1EH41"/>
<dbReference type="PROSITE" id="PS50202">
    <property type="entry name" value="MSP"/>
    <property type="match status" value="1"/>
</dbReference>
<dbReference type="InterPro" id="IPR008962">
    <property type="entry name" value="PapD-like_sf"/>
</dbReference>
<feature type="domain" description="MSP" evidence="1">
    <location>
        <begin position="13"/>
        <end position="97"/>
    </location>
</feature>
<dbReference type="PANTHER" id="PTHR21513">
    <property type="entry name" value="MAJOR SPERM PROTEIN"/>
    <property type="match status" value="1"/>
</dbReference>
<reference evidence="3" key="1">
    <citation type="submission" date="2010-08" db="EMBL/GenBank/DDBJ databases">
        <authorList>
            <consortium name="Caenorhabditis japonica Sequencing Consortium"/>
            <person name="Wilson R.K."/>
        </authorList>
    </citation>
    <scope>NUCLEOTIDE SEQUENCE [LARGE SCALE GENOMIC DNA]</scope>
    <source>
        <strain evidence="3">DF5081</strain>
    </source>
</reference>
<reference evidence="2" key="2">
    <citation type="submission" date="2022-06" db="UniProtKB">
        <authorList>
            <consortium name="EnsemblMetazoa"/>
        </authorList>
    </citation>
    <scope>IDENTIFICATION</scope>
    <source>
        <strain evidence="2">DF5081</strain>
    </source>
</reference>
<dbReference type="PANTHER" id="PTHR21513:SF19">
    <property type="entry name" value="MAJOR SPERM PROTEIN"/>
    <property type="match status" value="1"/>
</dbReference>
<evidence type="ECO:0000313" key="3">
    <source>
        <dbReference type="Proteomes" id="UP000005237"/>
    </source>
</evidence>
<dbReference type="Proteomes" id="UP000005237">
    <property type="component" value="Unassembled WGS sequence"/>
</dbReference>
<dbReference type="InterPro" id="IPR013783">
    <property type="entry name" value="Ig-like_fold"/>
</dbReference>
<sequence length="97" mass="10962">MPLPNKAGEPEFKMKVDPADKLVIKYKGLEEGTCSVKITNTLKERACFKVKCTDNDIFRVRPPLGFVKPGEMAEVKISLKPKTGIDPNRHFFAIYHV</sequence>
<proteinExistence type="predicted"/>
<dbReference type="Gene3D" id="2.60.40.10">
    <property type="entry name" value="Immunoglobulins"/>
    <property type="match status" value="1"/>
</dbReference>
<protein>
    <submittedName>
        <fullName evidence="2">MSP domain-containing protein</fullName>
    </submittedName>
</protein>
<name>A0A8R1EH41_CAEJA</name>
<organism evidence="2 3">
    <name type="scientific">Caenorhabditis japonica</name>
    <dbReference type="NCBI Taxonomy" id="281687"/>
    <lineage>
        <taxon>Eukaryota</taxon>
        <taxon>Metazoa</taxon>
        <taxon>Ecdysozoa</taxon>
        <taxon>Nematoda</taxon>
        <taxon>Chromadorea</taxon>
        <taxon>Rhabditida</taxon>
        <taxon>Rhabditina</taxon>
        <taxon>Rhabditomorpha</taxon>
        <taxon>Rhabditoidea</taxon>
        <taxon>Rhabditidae</taxon>
        <taxon>Peloderinae</taxon>
        <taxon>Caenorhabditis</taxon>
    </lineage>
</organism>